<feature type="domain" description="DUF6273" evidence="1">
    <location>
        <begin position="46"/>
        <end position="216"/>
    </location>
</feature>
<protein>
    <recommendedName>
        <fullName evidence="1">DUF6273 domain-containing protein</fullName>
    </recommendedName>
</protein>
<dbReference type="Pfam" id="PF19789">
    <property type="entry name" value="DUF6273"/>
    <property type="match status" value="1"/>
</dbReference>
<proteinExistence type="predicted"/>
<name>A0A8S5TIA6_9CAUD</name>
<dbReference type="EMBL" id="BK032830">
    <property type="protein sequence ID" value="DAF62961.1"/>
    <property type="molecule type" value="Genomic_DNA"/>
</dbReference>
<dbReference type="InterPro" id="IPR046240">
    <property type="entry name" value="DUF6273"/>
</dbReference>
<organism evidence="2">
    <name type="scientific">Caudovirales sp. ctu3532</name>
    <dbReference type="NCBI Taxonomy" id="2827639"/>
    <lineage>
        <taxon>Viruses</taxon>
        <taxon>Duplodnaviria</taxon>
        <taxon>Heunggongvirae</taxon>
        <taxon>Uroviricota</taxon>
        <taxon>Caudoviricetes</taxon>
    </lineage>
</organism>
<accession>A0A8S5TIA6</accession>
<evidence type="ECO:0000259" key="1">
    <source>
        <dbReference type="Pfam" id="PF19789"/>
    </source>
</evidence>
<evidence type="ECO:0000313" key="2">
    <source>
        <dbReference type="EMBL" id="DAF62961.1"/>
    </source>
</evidence>
<sequence length="431" mass="45620">MANVLLSTKAVGDIVRLNVNGAAREFIVVHQGKPDGTSSIYDDSCNGTWLLMKDCYEKRAWHSTNVNTLESSTIHSYLNSTFLNLFDSNIKDAIKQVKIPYRKGGGGYGSRKQSGVNGLSCKVFLLSFNEVGFSGNDADDSKKLDYFESGIGTSANNKRIAFYNGTATFWFLRTPDTSGNSDQQTEYVKEVYTAGNSVSGGVGRSDGIRPALVLPSTLLVTDTGMVSTNTAPTISSTSGASGVNLGTKSAAFSFQYTPSDADGDKLTVVEKLDGVTMKTRTNVTSGTALTFECASTAAGFQKILNGSHTVTIEVSDGQESVTFTATFTKAVYSASITLSAPLAVEGDITLAVTSVVGIIPADATYKVEVTNNAKDTTPVWQDVTQEVRRGANIIFANKTAVNGAAFNFRITCKRGASNAGGYISAVTGAFE</sequence>
<reference evidence="2" key="1">
    <citation type="journal article" date="2021" name="Proc. Natl. Acad. Sci. U.S.A.">
        <title>A Catalog of Tens of Thousands of Viruses from Human Metagenomes Reveals Hidden Associations with Chronic Diseases.</title>
        <authorList>
            <person name="Tisza M.J."/>
            <person name="Buck C.B."/>
        </authorList>
    </citation>
    <scope>NUCLEOTIDE SEQUENCE</scope>
    <source>
        <strain evidence="2">Ctu3532</strain>
    </source>
</reference>